<keyword evidence="3" id="KW-1185">Reference proteome</keyword>
<dbReference type="RefSeq" id="WP_158052927.1">
    <property type="nucleotide sequence ID" value="NZ_WBKB01000008.1"/>
</dbReference>
<evidence type="ECO:0000313" key="2">
    <source>
        <dbReference type="EMBL" id="KAB1641607.1"/>
    </source>
</evidence>
<dbReference type="Proteomes" id="UP000433493">
    <property type="component" value="Unassembled WGS sequence"/>
</dbReference>
<dbReference type="EMBL" id="WBKB01000008">
    <property type="protein sequence ID" value="KAB1641607.1"/>
    <property type="molecule type" value="Genomic_DNA"/>
</dbReference>
<feature type="signal peptide" evidence="1">
    <location>
        <begin position="1"/>
        <end position="29"/>
    </location>
</feature>
<name>A0A7J5B8C1_9MICO</name>
<evidence type="ECO:0000256" key="1">
    <source>
        <dbReference type="SAM" id="SignalP"/>
    </source>
</evidence>
<dbReference type="AlphaFoldDB" id="A0A7J5B8C1"/>
<evidence type="ECO:0000313" key="3">
    <source>
        <dbReference type="Proteomes" id="UP000433493"/>
    </source>
</evidence>
<dbReference type="Gene3D" id="3.30.2030.20">
    <property type="match status" value="1"/>
</dbReference>
<dbReference type="PROSITE" id="PS51257">
    <property type="entry name" value="PROKAR_LIPOPROTEIN"/>
    <property type="match status" value="1"/>
</dbReference>
<keyword evidence="1" id="KW-0732">Signal</keyword>
<feature type="chain" id="PRO_5039562491" evidence="1">
    <location>
        <begin position="30"/>
        <end position="242"/>
    </location>
</feature>
<sequence length="242" mass="26669">MMIETRLRPRVALGAAVAVAAAILLSACAPSPTTTTTDAEGNTVTVDWVDYPAHAGIPANDVLMLSAAEEVEARADELIAEVQDTLESEYGITGWTVENESGWYPQEGNGYGGKSLLTTYNSASHEVNVTIPIEQWDAVIDTVREIAERYEITDQVRDTYFEEYPKWMRVGSFYRGTEFFDVTIQDETLNPDYQAGESDDELVAGVSLFYGITTISETDRAEFIRHAAPFEGIKMPEATTSD</sequence>
<accession>A0A7J5B8C1</accession>
<protein>
    <submittedName>
        <fullName evidence="2">Uncharacterized protein</fullName>
    </submittedName>
</protein>
<reference evidence="2 3" key="1">
    <citation type="submission" date="2019-09" db="EMBL/GenBank/DDBJ databases">
        <title>Phylogeny of genus Pseudoclavibacter and closely related genus.</title>
        <authorList>
            <person name="Li Y."/>
        </authorList>
    </citation>
    <scope>NUCLEOTIDE SEQUENCE [LARGE SCALE GENOMIC DNA]</scope>
    <source>
        <strain evidence="2 3">KCTC 13959</strain>
    </source>
</reference>
<proteinExistence type="predicted"/>
<dbReference type="OrthoDB" id="4928582at2"/>
<gene>
    <name evidence="2" type="ORF">F8O05_11655</name>
</gene>
<organism evidence="2 3">
    <name type="scientific">Gulosibacter chungangensis</name>
    <dbReference type="NCBI Taxonomy" id="979746"/>
    <lineage>
        <taxon>Bacteria</taxon>
        <taxon>Bacillati</taxon>
        <taxon>Actinomycetota</taxon>
        <taxon>Actinomycetes</taxon>
        <taxon>Micrococcales</taxon>
        <taxon>Microbacteriaceae</taxon>
        <taxon>Gulosibacter</taxon>
    </lineage>
</organism>
<comment type="caution">
    <text evidence="2">The sequence shown here is derived from an EMBL/GenBank/DDBJ whole genome shotgun (WGS) entry which is preliminary data.</text>
</comment>